<dbReference type="InterPro" id="IPR004358">
    <property type="entry name" value="Sig_transdc_His_kin-like_C"/>
</dbReference>
<evidence type="ECO:0000256" key="1">
    <source>
        <dbReference type="ARBA" id="ARBA00000085"/>
    </source>
</evidence>
<keyword evidence="9 22" id="KW-0808">Transferase</keyword>
<dbReference type="GO" id="GO:0000155">
    <property type="term" value="F:phosphorelay sensor kinase activity"/>
    <property type="evidence" value="ECO:0007669"/>
    <property type="project" value="InterPro"/>
</dbReference>
<reference evidence="24" key="1">
    <citation type="submission" date="2015-05" db="EMBL/GenBank/DDBJ databases">
        <authorList>
            <consortium name="Pathogen Informatics"/>
        </authorList>
    </citation>
    <scope>NUCLEOTIDE SEQUENCE [LARGE SCALE GENOMIC DNA]</scope>
    <source>
        <strain evidence="22 25">2789STDY5608863</strain>
        <strain evidence="24">M72</strain>
    </source>
</reference>
<dbReference type="InterPro" id="IPR036890">
    <property type="entry name" value="HATPase_C_sf"/>
</dbReference>
<evidence type="ECO:0000256" key="6">
    <source>
        <dbReference type="ARBA" id="ARBA00022485"/>
    </source>
</evidence>
<evidence type="ECO:0000256" key="17">
    <source>
        <dbReference type="ARBA" id="ARBA00024827"/>
    </source>
</evidence>
<evidence type="ECO:0000256" key="11">
    <source>
        <dbReference type="ARBA" id="ARBA00022741"/>
    </source>
</evidence>
<dbReference type="PROSITE" id="PS50109">
    <property type="entry name" value="HIS_KIN"/>
    <property type="match status" value="1"/>
</dbReference>
<evidence type="ECO:0000256" key="18">
    <source>
        <dbReference type="ARBA" id="ARBA00030800"/>
    </source>
</evidence>
<dbReference type="OrthoDB" id="9781904at2"/>
<evidence type="ECO:0000256" key="19">
    <source>
        <dbReference type="SAM" id="Coils"/>
    </source>
</evidence>
<evidence type="ECO:0000313" key="26">
    <source>
        <dbReference type="Proteomes" id="UP000446657"/>
    </source>
</evidence>
<keyword evidence="12 21" id="KW-0418">Kinase</keyword>
<sequence>MVKDYLEKIRQEYIEHKVSLEEQISSYENKVKENTKFLQVLEKETNPGYEAFSPREFNSFHKEKMEELRADQKRISNEIMCLRDQMQEYEFRIADITSVIKEETEIERKIHEAADIDSYDTRLALLRSVETERQRIARELHDSTTQNLTAIVHKTELCSKIIESDPVKCKLELFSIGQTLRKIIEDTRGLIYDLRPMSFDDIGFDVTVERALDRFQRFHRIECGYYTEGTSYPINSVVQITLLRVIQEACNNAVKHAQASYLEVKVSYLEKKIVLVIKDDGKGFDVNAVPDETRDDNSGFGLSMMKERVYLLSGTISIESAPGKGCSIIVSIPKMKEDL</sequence>
<dbReference type="Proteomes" id="UP000095495">
    <property type="component" value="Unassembled WGS sequence"/>
</dbReference>
<gene>
    <name evidence="22" type="primary">degS</name>
    <name evidence="22" type="ORF">ERS852420_03388</name>
    <name evidence="23" type="ORF">GMD30_14390</name>
    <name evidence="21" type="ORF">M72_28651</name>
</gene>
<keyword evidence="19" id="KW-0175">Coiled coil</keyword>
<reference evidence="23 26" key="3">
    <citation type="journal article" date="2019" name="Nat. Med.">
        <title>A library of human gut bacterial isolates paired with longitudinal multiomics data enables mechanistic microbiome research.</title>
        <authorList>
            <person name="Poyet M."/>
            <person name="Groussin M."/>
            <person name="Gibbons S.M."/>
            <person name="Avila-Pacheco J."/>
            <person name="Jiang X."/>
            <person name="Kearney S.M."/>
            <person name="Perrotta A.R."/>
            <person name="Berdy B."/>
            <person name="Zhao S."/>
            <person name="Lieberman T.D."/>
            <person name="Swanson P.K."/>
            <person name="Smith M."/>
            <person name="Roesemann S."/>
            <person name="Alexander J.E."/>
            <person name="Rich S.A."/>
            <person name="Livny J."/>
            <person name="Vlamakis H."/>
            <person name="Clish C."/>
            <person name="Bullock K."/>
            <person name="Deik A."/>
            <person name="Scott J."/>
            <person name="Pierce K.A."/>
            <person name="Xavier R.J."/>
            <person name="Alm E.J."/>
        </authorList>
    </citation>
    <scope>NUCLEOTIDE SEQUENCE [LARGE SCALE GENOMIC DNA]</scope>
    <source>
        <strain evidence="23 26">BIOML-A1</strain>
    </source>
</reference>
<comment type="catalytic activity">
    <reaction evidence="1">
        <text>ATP + protein L-histidine = ADP + protein N-phospho-L-histidine.</text>
        <dbReference type="EC" id="2.7.13.3"/>
    </reaction>
</comment>
<comment type="cofactor">
    <cofactor evidence="2">
        <name>[4Fe-4S] cluster</name>
        <dbReference type="ChEBI" id="CHEBI:49883"/>
    </cofactor>
</comment>
<keyword evidence="7" id="KW-0963">Cytoplasm</keyword>
<keyword evidence="15" id="KW-0902">Two-component regulatory system</keyword>
<evidence type="ECO:0000256" key="3">
    <source>
        <dbReference type="ARBA" id="ARBA00004496"/>
    </source>
</evidence>
<keyword evidence="10" id="KW-0479">Metal-binding</keyword>
<evidence type="ECO:0000256" key="13">
    <source>
        <dbReference type="ARBA" id="ARBA00022840"/>
    </source>
</evidence>
<feature type="domain" description="Histidine kinase" evidence="20">
    <location>
        <begin position="242"/>
        <end position="336"/>
    </location>
</feature>
<dbReference type="Proteomes" id="UP000446657">
    <property type="component" value="Unassembled WGS sequence"/>
</dbReference>
<dbReference type="InterPro" id="IPR005467">
    <property type="entry name" value="His_kinase_dom"/>
</dbReference>
<comment type="function">
    <text evidence="17">Member of the two-component regulatory system NreB/NreC involved in the control of dissimilatory nitrate/nitrite reduction in response to oxygen. NreB functions as a direct oxygen sensor histidine kinase which is autophosphorylated, in the absence of oxygen, probably at the conserved histidine residue, and transfers its phosphate group probably to a conserved aspartate residue of NreC. NreB/NreC activates the expression of the nitrate (narGHJI) and nitrite (nir) reductase operons, as well as the putative nitrate transporter gene narT.</text>
</comment>
<protein>
    <recommendedName>
        <fullName evidence="5">Oxygen sensor histidine kinase NreB</fullName>
        <ecNumber evidence="4">2.7.13.3</ecNumber>
    </recommendedName>
    <alternativeName>
        <fullName evidence="18">Nitrogen regulation protein B</fullName>
    </alternativeName>
</protein>
<dbReference type="CDD" id="cd16917">
    <property type="entry name" value="HATPase_UhpB-NarQ-NarX-like"/>
    <property type="match status" value="1"/>
</dbReference>
<evidence type="ECO:0000256" key="7">
    <source>
        <dbReference type="ARBA" id="ARBA00022490"/>
    </source>
</evidence>
<evidence type="ECO:0000259" key="20">
    <source>
        <dbReference type="PROSITE" id="PS50109"/>
    </source>
</evidence>
<evidence type="ECO:0000256" key="5">
    <source>
        <dbReference type="ARBA" id="ARBA00017322"/>
    </source>
</evidence>
<name>A0A0M6WN62_9FIRM</name>
<evidence type="ECO:0000256" key="8">
    <source>
        <dbReference type="ARBA" id="ARBA00022553"/>
    </source>
</evidence>
<keyword evidence="24" id="KW-1185">Reference proteome</keyword>
<dbReference type="InterPro" id="IPR050482">
    <property type="entry name" value="Sensor_HK_TwoCompSys"/>
</dbReference>
<dbReference type="Gene3D" id="1.20.5.1930">
    <property type="match status" value="1"/>
</dbReference>
<dbReference type="Proteomes" id="UP000049979">
    <property type="component" value="Unassembled WGS sequence"/>
</dbReference>
<keyword evidence="14" id="KW-0408">Iron</keyword>
<dbReference type="GO" id="GO:0016020">
    <property type="term" value="C:membrane"/>
    <property type="evidence" value="ECO:0007669"/>
    <property type="project" value="InterPro"/>
</dbReference>
<dbReference type="EC" id="2.7.13.3" evidence="4"/>
<dbReference type="Pfam" id="PF02518">
    <property type="entry name" value="HATPase_c"/>
    <property type="match status" value="1"/>
</dbReference>
<dbReference type="GO" id="GO:0005737">
    <property type="term" value="C:cytoplasm"/>
    <property type="evidence" value="ECO:0007669"/>
    <property type="project" value="UniProtKB-SubCell"/>
</dbReference>
<evidence type="ECO:0000313" key="25">
    <source>
        <dbReference type="Proteomes" id="UP000095495"/>
    </source>
</evidence>
<keyword evidence="11" id="KW-0547">Nucleotide-binding</keyword>
<reference evidence="21" key="2">
    <citation type="submission" date="2015-05" db="EMBL/GenBank/DDBJ databases">
        <authorList>
            <person name="Wang D.B."/>
            <person name="Wang M."/>
        </authorList>
    </citation>
    <scope>NUCLEOTIDE SEQUENCE [LARGE SCALE GENOMIC DNA]</scope>
    <source>
        <strain evidence="21">M72</strain>
    </source>
</reference>
<evidence type="ECO:0000313" key="21">
    <source>
        <dbReference type="EMBL" id="CRL37471.1"/>
    </source>
</evidence>
<dbReference type="PANTHER" id="PTHR24421">
    <property type="entry name" value="NITRATE/NITRITE SENSOR PROTEIN NARX-RELATED"/>
    <property type="match status" value="1"/>
</dbReference>
<comment type="subcellular location">
    <subcellularLocation>
        <location evidence="3">Cytoplasm</location>
    </subcellularLocation>
</comment>
<dbReference type="GO" id="GO:0046983">
    <property type="term" value="F:protein dimerization activity"/>
    <property type="evidence" value="ECO:0007669"/>
    <property type="project" value="InterPro"/>
</dbReference>
<dbReference type="GO" id="GO:0051539">
    <property type="term" value="F:4 iron, 4 sulfur cluster binding"/>
    <property type="evidence" value="ECO:0007669"/>
    <property type="project" value="UniProtKB-KW"/>
</dbReference>
<dbReference type="RefSeq" id="WP_022044934.1">
    <property type="nucleotide sequence ID" value="NZ_CP173697.1"/>
</dbReference>
<keyword evidence="6" id="KW-0004">4Fe-4S</keyword>
<evidence type="ECO:0000256" key="4">
    <source>
        <dbReference type="ARBA" id="ARBA00012438"/>
    </source>
</evidence>
<dbReference type="PRINTS" id="PR00344">
    <property type="entry name" value="BCTRLSENSOR"/>
</dbReference>
<dbReference type="EMBL" id="CYXV01000022">
    <property type="protein sequence ID" value="CUN19809.1"/>
    <property type="molecule type" value="Genomic_DNA"/>
</dbReference>
<proteinExistence type="predicted"/>
<dbReference type="SUPFAM" id="SSF55874">
    <property type="entry name" value="ATPase domain of HSP90 chaperone/DNA topoisomerase II/histidine kinase"/>
    <property type="match status" value="1"/>
</dbReference>
<keyword evidence="8" id="KW-0597">Phosphoprotein</keyword>
<evidence type="ECO:0000256" key="2">
    <source>
        <dbReference type="ARBA" id="ARBA00001966"/>
    </source>
</evidence>
<dbReference type="STRING" id="301302.ERS852420_03388"/>
<dbReference type="InterPro" id="IPR003594">
    <property type="entry name" value="HATPase_dom"/>
</dbReference>
<keyword evidence="13" id="KW-0067">ATP-binding</keyword>
<dbReference type="PANTHER" id="PTHR24421:SF10">
    <property type="entry name" value="NITRATE_NITRITE SENSOR PROTEIN NARQ"/>
    <property type="match status" value="1"/>
</dbReference>
<evidence type="ECO:0000256" key="9">
    <source>
        <dbReference type="ARBA" id="ARBA00022679"/>
    </source>
</evidence>
<dbReference type="GO" id="GO:0046872">
    <property type="term" value="F:metal ion binding"/>
    <property type="evidence" value="ECO:0007669"/>
    <property type="project" value="UniProtKB-KW"/>
</dbReference>
<dbReference type="EMBL" id="WNAL01000038">
    <property type="protein sequence ID" value="MTR82843.1"/>
    <property type="molecule type" value="Genomic_DNA"/>
</dbReference>
<evidence type="ECO:0000313" key="23">
    <source>
        <dbReference type="EMBL" id="MTR82843.1"/>
    </source>
</evidence>
<keyword evidence="16" id="KW-0411">Iron-sulfur</keyword>
<dbReference type="Gene3D" id="3.30.565.10">
    <property type="entry name" value="Histidine kinase-like ATPase, C-terminal domain"/>
    <property type="match status" value="1"/>
</dbReference>
<evidence type="ECO:0000256" key="15">
    <source>
        <dbReference type="ARBA" id="ARBA00023012"/>
    </source>
</evidence>
<evidence type="ECO:0000256" key="12">
    <source>
        <dbReference type="ARBA" id="ARBA00022777"/>
    </source>
</evidence>
<dbReference type="EMBL" id="CVRR01000018">
    <property type="protein sequence ID" value="CRL37471.1"/>
    <property type="molecule type" value="Genomic_DNA"/>
</dbReference>
<feature type="coiled-coil region" evidence="19">
    <location>
        <begin position="58"/>
        <end position="85"/>
    </location>
</feature>
<dbReference type="InterPro" id="IPR011712">
    <property type="entry name" value="Sig_transdc_His_kin_sub3_dim/P"/>
</dbReference>
<dbReference type="GO" id="GO:0005524">
    <property type="term" value="F:ATP binding"/>
    <property type="evidence" value="ECO:0007669"/>
    <property type="project" value="UniProtKB-KW"/>
</dbReference>
<evidence type="ECO:0000313" key="22">
    <source>
        <dbReference type="EMBL" id="CUN19809.1"/>
    </source>
</evidence>
<organism evidence="21 24">
    <name type="scientific">Roseburia faecis</name>
    <dbReference type="NCBI Taxonomy" id="301302"/>
    <lineage>
        <taxon>Bacteria</taxon>
        <taxon>Bacillati</taxon>
        <taxon>Bacillota</taxon>
        <taxon>Clostridia</taxon>
        <taxon>Lachnospirales</taxon>
        <taxon>Lachnospiraceae</taxon>
        <taxon>Roseburia</taxon>
    </lineage>
</organism>
<evidence type="ECO:0000256" key="14">
    <source>
        <dbReference type="ARBA" id="ARBA00023004"/>
    </source>
</evidence>
<accession>A0A0M6WN62</accession>
<evidence type="ECO:0000256" key="16">
    <source>
        <dbReference type="ARBA" id="ARBA00023014"/>
    </source>
</evidence>
<evidence type="ECO:0000256" key="10">
    <source>
        <dbReference type="ARBA" id="ARBA00022723"/>
    </source>
</evidence>
<evidence type="ECO:0000313" key="24">
    <source>
        <dbReference type="Proteomes" id="UP000049979"/>
    </source>
</evidence>
<dbReference type="SMART" id="SM00387">
    <property type="entry name" value="HATPase_c"/>
    <property type="match status" value="1"/>
</dbReference>
<dbReference type="AlphaFoldDB" id="A0A0M6WN62"/>
<dbReference type="Pfam" id="PF07730">
    <property type="entry name" value="HisKA_3"/>
    <property type="match status" value="1"/>
</dbReference>